<name>A0A1Z8B7X7_9FLAO</name>
<dbReference type="EMBL" id="MAAX01000059">
    <property type="protein sequence ID" value="OUS18691.1"/>
    <property type="molecule type" value="Genomic_DNA"/>
</dbReference>
<dbReference type="RefSeq" id="WP_304016379.1">
    <property type="nucleotide sequence ID" value="NZ_CAJXYO010000036.1"/>
</dbReference>
<dbReference type="SUPFAM" id="SSF53756">
    <property type="entry name" value="UDP-Glycosyltransferase/glycogen phosphorylase"/>
    <property type="match status" value="1"/>
</dbReference>
<sequence length="362" mass="41755">MIVHYTLFQGKEFGNGAYRRSFQIASLLSTLDEEVITLSKYPVQKNDVSLLERVKLAFRFSKFLGYQKLDFNTLRYKVLDIILWKKYLTSLKTKDEDLKVVIDLSYYSDEALVFACYELGIEMIGILHNMESLVHQQKSHLSGKVAPDWFFEEINLLKFFSSIYTISREEQWLLSLYGIKAHYLPYVPSENVISNCLAIKKLRQHSEKKYYLSIGTASNPPTVEGFKELIYIFEGLNLDEKLVIGGYDTEKMASFLSNKTKKVYLKGALSEKELEQVLVECKAIIIHQKPTTGALTKIPELLLSGIPVICNTSSARNYYYLNGVHVYKTGNELKKILKHPKLLAPFDFNLENKNKKFLDEFN</sequence>
<comment type="caution">
    <text evidence="1">The sequence shown here is derived from an EMBL/GenBank/DDBJ whole genome shotgun (WGS) entry which is preliminary data.</text>
</comment>
<gene>
    <name evidence="1" type="ORF">A9Q93_03480</name>
</gene>
<evidence type="ECO:0008006" key="3">
    <source>
        <dbReference type="Google" id="ProtNLM"/>
    </source>
</evidence>
<evidence type="ECO:0000313" key="2">
    <source>
        <dbReference type="Proteomes" id="UP000196102"/>
    </source>
</evidence>
<reference evidence="2" key="1">
    <citation type="journal article" date="2017" name="Proc. Natl. Acad. Sci. U.S.A.">
        <title>Simulation of Deepwater Horizon oil plume reveals substrate specialization within a complex community of hydrocarbon-degraders.</title>
        <authorList>
            <person name="Hu P."/>
            <person name="Dubinsky E.A."/>
            <person name="Probst A.J."/>
            <person name="Wang J."/>
            <person name="Sieber C.M.K."/>
            <person name="Tom L.M."/>
            <person name="Gardinali P."/>
            <person name="Banfield J.F."/>
            <person name="Atlas R.M."/>
            <person name="Andersen G.L."/>
        </authorList>
    </citation>
    <scope>NUCLEOTIDE SEQUENCE [LARGE SCALE GENOMIC DNA]</scope>
</reference>
<proteinExistence type="predicted"/>
<dbReference type="AlphaFoldDB" id="A0A1Z8B7X7"/>
<accession>A0A1Z8B7X7</accession>
<organism evidence="1 2">
    <name type="scientific">Nonlabens dokdonensis</name>
    <dbReference type="NCBI Taxonomy" id="328515"/>
    <lineage>
        <taxon>Bacteria</taxon>
        <taxon>Pseudomonadati</taxon>
        <taxon>Bacteroidota</taxon>
        <taxon>Flavobacteriia</taxon>
        <taxon>Flavobacteriales</taxon>
        <taxon>Flavobacteriaceae</taxon>
        <taxon>Nonlabens</taxon>
    </lineage>
</organism>
<dbReference type="Proteomes" id="UP000196102">
    <property type="component" value="Unassembled WGS sequence"/>
</dbReference>
<protein>
    <recommendedName>
        <fullName evidence="3">Glycosyltransferase</fullName>
    </recommendedName>
</protein>
<dbReference type="Gene3D" id="3.40.50.2000">
    <property type="entry name" value="Glycogen Phosphorylase B"/>
    <property type="match status" value="1"/>
</dbReference>
<evidence type="ECO:0000313" key="1">
    <source>
        <dbReference type="EMBL" id="OUS18691.1"/>
    </source>
</evidence>